<name>A0ACB9IZ33_9ASTR</name>
<gene>
    <name evidence="1" type="ORF">L1987_18260</name>
</gene>
<proteinExistence type="predicted"/>
<dbReference type="EMBL" id="CM042023">
    <property type="protein sequence ID" value="KAI3813534.1"/>
    <property type="molecule type" value="Genomic_DNA"/>
</dbReference>
<protein>
    <submittedName>
        <fullName evidence="1">Uncharacterized protein</fullName>
    </submittedName>
</protein>
<reference evidence="1 2" key="2">
    <citation type="journal article" date="2022" name="Mol. Ecol. Resour.">
        <title>The genomes of chicory, endive, great burdock and yacon provide insights into Asteraceae paleo-polyploidization history and plant inulin production.</title>
        <authorList>
            <person name="Fan W."/>
            <person name="Wang S."/>
            <person name="Wang H."/>
            <person name="Wang A."/>
            <person name="Jiang F."/>
            <person name="Liu H."/>
            <person name="Zhao H."/>
            <person name="Xu D."/>
            <person name="Zhang Y."/>
        </authorList>
    </citation>
    <scope>NUCLEOTIDE SEQUENCE [LARGE SCALE GENOMIC DNA]</scope>
    <source>
        <strain evidence="2">cv. Yunnan</strain>
        <tissue evidence="1">Leaves</tissue>
    </source>
</reference>
<reference evidence="2" key="1">
    <citation type="journal article" date="2022" name="Mol. Ecol. Resour.">
        <title>The genomes of chicory, endive, great burdock and yacon provide insights into Asteraceae palaeo-polyploidization history and plant inulin production.</title>
        <authorList>
            <person name="Fan W."/>
            <person name="Wang S."/>
            <person name="Wang H."/>
            <person name="Wang A."/>
            <person name="Jiang F."/>
            <person name="Liu H."/>
            <person name="Zhao H."/>
            <person name="Xu D."/>
            <person name="Zhang Y."/>
        </authorList>
    </citation>
    <scope>NUCLEOTIDE SEQUENCE [LARGE SCALE GENOMIC DNA]</scope>
    <source>
        <strain evidence="2">cv. Yunnan</strain>
    </source>
</reference>
<comment type="caution">
    <text evidence="1">The sequence shown here is derived from an EMBL/GenBank/DDBJ whole genome shotgun (WGS) entry which is preliminary data.</text>
</comment>
<accession>A0ACB9IZ33</accession>
<evidence type="ECO:0000313" key="1">
    <source>
        <dbReference type="EMBL" id="KAI3813534.1"/>
    </source>
</evidence>
<keyword evidence="2" id="KW-1185">Reference proteome</keyword>
<evidence type="ECO:0000313" key="2">
    <source>
        <dbReference type="Proteomes" id="UP001056120"/>
    </source>
</evidence>
<dbReference type="Proteomes" id="UP001056120">
    <property type="component" value="Linkage Group LG06"/>
</dbReference>
<sequence>MTQEAPSTKAGGWLDDDVFQSDGFNHHPGFIETRKRGTSDVYDEESEYSLSDESYHSHYSTDQEVEEENSPMDRSE</sequence>
<organism evidence="1 2">
    <name type="scientific">Smallanthus sonchifolius</name>
    <dbReference type="NCBI Taxonomy" id="185202"/>
    <lineage>
        <taxon>Eukaryota</taxon>
        <taxon>Viridiplantae</taxon>
        <taxon>Streptophyta</taxon>
        <taxon>Embryophyta</taxon>
        <taxon>Tracheophyta</taxon>
        <taxon>Spermatophyta</taxon>
        <taxon>Magnoliopsida</taxon>
        <taxon>eudicotyledons</taxon>
        <taxon>Gunneridae</taxon>
        <taxon>Pentapetalae</taxon>
        <taxon>asterids</taxon>
        <taxon>campanulids</taxon>
        <taxon>Asterales</taxon>
        <taxon>Asteraceae</taxon>
        <taxon>Asteroideae</taxon>
        <taxon>Heliantheae alliance</taxon>
        <taxon>Millerieae</taxon>
        <taxon>Smallanthus</taxon>
    </lineage>
</organism>